<evidence type="ECO:0000259" key="4">
    <source>
        <dbReference type="SMART" id="SM00797"/>
    </source>
</evidence>
<dbReference type="Pfam" id="PF02626">
    <property type="entry name" value="CT_A_B"/>
    <property type="match status" value="1"/>
</dbReference>
<dbReference type="Gene3D" id="2.40.100.10">
    <property type="entry name" value="Cyclophilin-like"/>
    <property type="match status" value="1"/>
</dbReference>
<keyword evidence="2" id="KW-0378">Hydrolase</keyword>
<evidence type="ECO:0000313" key="6">
    <source>
        <dbReference type="Proteomes" id="UP000077881"/>
    </source>
</evidence>
<dbReference type="InterPro" id="IPR052708">
    <property type="entry name" value="PxpC"/>
</dbReference>
<evidence type="ECO:0000256" key="3">
    <source>
        <dbReference type="ARBA" id="ARBA00022840"/>
    </source>
</evidence>
<dbReference type="AlphaFoldDB" id="A0A178A1B6"/>
<dbReference type="RefSeq" id="WP_057988594.1">
    <property type="nucleotide sequence ID" value="NZ_LDJR01000028.1"/>
</dbReference>
<dbReference type="GO" id="GO:0005524">
    <property type="term" value="F:ATP binding"/>
    <property type="evidence" value="ECO:0007669"/>
    <property type="project" value="UniProtKB-KW"/>
</dbReference>
<evidence type="ECO:0000313" key="5">
    <source>
        <dbReference type="EMBL" id="OAK73881.1"/>
    </source>
</evidence>
<dbReference type="STRING" id="217031.ABB05_05470"/>
<dbReference type="SUPFAM" id="SSF50891">
    <property type="entry name" value="Cyclophilin-like"/>
    <property type="match status" value="1"/>
</dbReference>
<dbReference type="InterPro" id="IPR003778">
    <property type="entry name" value="CT_A_B"/>
</dbReference>
<evidence type="ECO:0000256" key="2">
    <source>
        <dbReference type="ARBA" id="ARBA00022801"/>
    </source>
</evidence>
<dbReference type="SMART" id="SM00797">
    <property type="entry name" value="AHS2"/>
    <property type="match status" value="1"/>
</dbReference>
<dbReference type="PANTHER" id="PTHR43309">
    <property type="entry name" value="5-OXOPROLINASE SUBUNIT C"/>
    <property type="match status" value="1"/>
</dbReference>
<evidence type="ECO:0000256" key="1">
    <source>
        <dbReference type="ARBA" id="ARBA00022741"/>
    </source>
</evidence>
<keyword evidence="1" id="KW-0547">Nucleotide-binding</keyword>
<dbReference type="PANTHER" id="PTHR43309:SF5">
    <property type="entry name" value="5-OXOPROLINASE SUBUNIT C"/>
    <property type="match status" value="1"/>
</dbReference>
<dbReference type="PATRIC" id="fig|217031.6.peg.1182"/>
<dbReference type="EMBL" id="LDJR01000028">
    <property type="protein sequence ID" value="OAK73881.1"/>
    <property type="molecule type" value="Genomic_DNA"/>
</dbReference>
<dbReference type="Proteomes" id="UP000077881">
    <property type="component" value="Unassembled WGS sequence"/>
</dbReference>
<keyword evidence="6" id="KW-1185">Reference proteome</keyword>
<proteinExistence type="predicted"/>
<accession>A0A178A1B6</accession>
<comment type="caution">
    <text evidence="5">The sequence shown here is derived from an EMBL/GenBank/DDBJ whole genome shotgun (WGS) entry which is preliminary data.</text>
</comment>
<feature type="domain" description="Carboxyltransferase" evidence="4">
    <location>
        <begin position="24"/>
        <end position="307"/>
    </location>
</feature>
<reference evidence="5 6" key="1">
    <citation type="submission" date="2015-05" db="EMBL/GenBank/DDBJ databases">
        <title>Comparison of genome.</title>
        <authorList>
            <person name="Zheng Z."/>
            <person name="Sun M."/>
        </authorList>
    </citation>
    <scope>NUCLEOTIDE SEQUENCE [LARGE SCALE GENOMIC DNA]</scope>
    <source>
        <strain evidence="5 6">G25-74</strain>
    </source>
</reference>
<organism evidence="5 6">
    <name type="scientific">Lederbergia galactosidilytica</name>
    <dbReference type="NCBI Taxonomy" id="217031"/>
    <lineage>
        <taxon>Bacteria</taxon>
        <taxon>Bacillati</taxon>
        <taxon>Bacillota</taxon>
        <taxon>Bacilli</taxon>
        <taxon>Bacillales</taxon>
        <taxon>Bacillaceae</taxon>
        <taxon>Lederbergia</taxon>
    </lineage>
</organism>
<dbReference type="NCBIfam" id="TIGR00724">
    <property type="entry name" value="urea_amlyse_rel"/>
    <property type="match status" value="1"/>
</dbReference>
<keyword evidence="3" id="KW-0067">ATP-binding</keyword>
<name>A0A178A1B6_9BACI</name>
<gene>
    <name evidence="5" type="ORF">ABB05_05470</name>
</gene>
<protein>
    <recommendedName>
        <fullName evidence="4">Carboxyltransferase domain-containing protein</fullName>
    </recommendedName>
</protein>
<dbReference type="InterPro" id="IPR029000">
    <property type="entry name" value="Cyclophilin-like_dom_sf"/>
</dbReference>
<sequence>MSIKVLKPGMQTTIQDLGRYGWQSLGISVCGAMDQWAARIANILLNNHEDEAVLEMTFQGPTLAIEEDLILAIFGADMNASWNEKKLPQGKPIFAKKGDVLSFGYARDGVRAYLAVKNGFFLEKVLDSYSTDVKAKIGGLNGRPIKEGDILPAKGMLPPLPPNQSFPYYIDNNYLDKNDSPIRFIRGRQYHWFSKESLQTFESSSFTIEPDSDRMGYRLSGPTLERKESKELMTEGTTFGSIQIPPNGQPIILMADRQPTGGYPKIGEVIRSDLPRLSQMRPGSKLSFQEISLQAAYQKTRKQLGDLEVIKKACHLKWNEIFK</sequence>
<dbReference type="OrthoDB" id="9782422at2"/>
<dbReference type="GO" id="GO:0016787">
    <property type="term" value="F:hydrolase activity"/>
    <property type="evidence" value="ECO:0007669"/>
    <property type="project" value="UniProtKB-KW"/>
</dbReference>